<dbReference type="AlphaFoldDB" id="A0A0A8ZRJ9"/>
<organism evidence="1">
    <name type="scientific">Arundo donax</name>
    <name type="common">Giant reed</name>
    <name type="synonym">Donax arundinaceus</name>
    <dbReference type="NCBI Taxonomy" id="35708"/>
    <lineage>
        <taxon>Eukaryota</taxon>
        <taxon>Viridiplantae</taxon>
        <taxon>Streptophyta</taxon>
        <taxon>Embryophyta</taxon>
        <taxon>Tracheophyta</taxon>
        <taxon>Spermatophyta</taxon>
        <taxon>Magnoliopsida</taxon>
        <taxon>Liliopsida</taxon>
        <taxon>Poales</taxon>
        <taxon>Poaceae</taxon>
        <taxon>PACMAD clade</taxon>
        <taxon>Arundinoideae</taxon>
        <taxon>Arundineae</taxon>
        <taxon>Arundo</taxon>
    </lineage>
</organism>
<evidence type="ECO:0000313" key="1">
    <source>
        <dbReference type="EMBL" id="JAD39390.1"/>
    </source>
</evidence>
<accession>A0A0A8ZRJ9</accession>
<proteinExistence type="predicted"/>
<dbReference type="EMBL" id="GBRH01258505">
    <property type="protein sequence ID" value="JAD39390.1"/>
    <property type="molecule type" value="Transcribed_RNA"/>
</dbReference>
<reference evidence="1" key="1">
    <citation type="submission" date="2014-09" db="EMBL/GenBank/DDBJ databases">
        <authorList>
            <person name="Magalhaes I.L.F."/>
            <person name="Oliveira U."/>
            <person name="Santos F.R."/>
            <person name="Vidigal T.H.D.A."/>
            <person name="Brescovit A.D."/>
            <person name="Santos A.J."/>
        </authorList>
    </citation>
    <scope>NUCLEOTIDE SEQUENCE</scope>
    <source>
        <tissue evidence="1">Shoot tissue taken approximately 20 cm above the soil surface</tissue>
    </source>
</reference>
<name>A0A0A8ZRJ9_ARUDO</name>
<protein>
    <submittedName>
        <fullName evidence="1">Uncharacterized protein</fullName>
    </submittedName>
</protein>
<sequence>MLLNIDFTLLLVSLVK</sequence>
<reference evidence="1" key="2">
    <citation type="journal article" date="2015" name="Data Brief">
        <title>Shoot transcriptome of the giant reed, Arundo donax.</title>
        <authorList>
            <person name="Barrero R.A."/>
            <person name="Guerrero F.D."/>
            <person name="Moolhuijzen P."/>
            <person name="Goolsby J.A."/>
            <person name="Tidwell J."/>
            <person name="Bellgard S.E."/>
            <person name="Bellgard M.I."/>
        </authorList>
    </citation>
    <scope>NUCLEOTIDE SEQUENCE</scope>
    <source>
        <tissue evidence="1">Shoot tissue taken approximately 20 cm above the soil surface</tissue>
    </source>
</reference>